<sequence>MNHSATQLLRRNRKTPRTMQCHFKSLAAEMQKRRVPTLKLRSSVAAVAILAGSTGAMSAPPSYRIEPVGKSGGIQSQVIVSITDQGHILGCGKKLKSDKRVNYLKLSGGKAEPLQETGVYCGIGQANDAGEVISNSYQVPFSGVQAALWTSDGVPHDLRDLAGCDPGSGSASVGGLNQAGQAAFVVDCRFNGQDKETGVLWRGGSRTFLEGAYPYVNDINSQGDVIGSAVQPDGKRNVVLWKADGSAQVFLPPGGGDSYAISLNDAGQILAKVAPTGGQFAGVVFDGGAMRSLPACGRHAVEPVEITNDGLIAVTYGGSREYAHTGLVQDNQCYPLESLLDASGADWTGLLVTAMNNLGVLSGFGYYKGLKRNWVATPVAR</sequence>
<comment type="caution">
    <text evidence="1">The sequence shown here is derived from an EMBL/GenBank/DDBJ whole genome shotgun (WGS) entry which is preliminary data.</text>
</comment>
<dbReference type="RefSeq" id="WP_341428303.1">
    <property type="nucleotide sequence ID" value="NZ_JBBUTG010000022.1"/>
</dbReference>
<evidence type="ECO:0000313" key="1">
    <source>
        <dbReference type="EMBL" id="MEK8033877.1"/>
    </source>
</evidence>
<accession>A0ABU9BV90</accession>
<gene>
    <name evidence="1" type="ORF">AACH06_23885</name>
</gene>
<name>A0ABU9BV90_9BURK</name>
<proteinExistence type="predicted"/>
<reference evidence="1 2" key="1">
    <citation type="submission" date="2024-04" db="EMBL/GenBank/DDBJ databases">
        <title>Novel species of the genus Ideonella isolated from streams.</title>
        <authorList>
            <person name="Lu H."/>
        </authorList>
    </citation>
    <scope>NUCLEOTIDE SEQUENCE [LARGE SCALE GENOMIC DNA]</scope>
    <source>
        <strain evidence="1 2">DXS29W</strain>
    </source>
</reference>
<protein>
    <recommendedName>
        <fullName evidence="3">HAF repeat-containing protein</fullName>
    </recommendedName>
</protein>
<evidence type="ECO:0008006" key="3">
    <source>
        <dbReference type="Google" id="ProtNLM"/>
    </source>
</evidence>
<dbReference type="Proteomes" id="UP001371218">
    <property type="component" value="Unassembled WGS sequence"/>
</dbReference>
<keyword evidence="2" id="KW-1185">Reference proteome</keyword>
<organism evidence="1 2">
    <name type="scientific">Ideonella lacteola</name>
    <dbReference type="NCBI Taxonomy" id="2984193"/>
    <lineage>
        <taxon>Bacteria</taxon>
        <taxon>Pseudomonadati</taxon>
        <taxon>Pseudomonadota</taxon>
        <taxon>Betaproteobacteria</taxon>
        <taxon>Burkholderiales</taxon>
        <taxon>Sphaerotilaceae</taxon>
        <taxon>Ideonella</taxon>
    </lineage>
</organism>
<evidence type="ECO:0000313" key="2">
    <source>
        <dbReference type="Proteomes" id="UP001371218"/>
    </source>
</evidence>
<dbReference type="EMBL" id="JBBUTG010000022">
    <property type="protein sequence ID" value="MEK8033877.1"/>
    <property type="molecule type" value="Genomic_DNA"/>
</dbReference>